<dbReference type="Proteomes" id="UP000594454">
    <property type="component" value="Chromosome 6"/>
</dbReference>
<keyword evidence="2" id="KW-0732">Signal</keyword>
<evidence type="ECO:0000256" key="2">
    <source>
        <dbReference type="SAM" id="SignalP"/>
    </source>
</evidence>
<evidence type="ECO:0000313" key="4">
    <source>
        <dbReference type="Proteomes" id="UP000594454"/>
    </source>
</evidence>
<feature type="region of interest" description="Disordered" evidence="1">
    <location>
        <begin position="55"/>
        <end position="81"/>
    </location>
</feature>
<gene>
    <name evidence="3" type="ORF">HERILL_LOCUS14234</name>
</gene>
<protein>
    <submittedName>
        <fullName evidence="3">Uncharacterized protein</fullName>
    </submittedName>
</protein>
<keyword evidence="4" id="KW-1185">Reference proteome</keyword>
<sequence>MSEFRFACVTLMIVLAINHSDQSSIRSQSAEHQSIVKEHSPINIIRIKPVALESSKNNLDHQENRRKQKSSTETGLSESNGSASSVIVIKPVLSPISEYPAKKNSKKFWKKMMRRPKFLHDVKKGDNMSVSRVARVHLAPGAYPVFYGLAKTNGNFNKIKSITHSTNY</sequence>
<dbReference type="AlphaFoldDB" id="A0A7R8V2T3"/>
<evidence type="ECO:0000313" key="3">
    <source>
        <dbReference type="EMBL" id="CAD7091835.1"/>
    </source>
</evidence>
<dbReference type="EMBL" id="LR899014">
    <property type="protein sequence ID" value="CAD7091835.1"/>
    <property type="molecule type" value="Genomic_DNA"/>
</dbReference>
<feature type="signal peptide" evidence="2">
    <location>
        <begin position="1"/>
        <end position="22"/>
    </location>
</feature>
<name>A0A7R8V2T3_HERIL</name>
<reference evidence="3 4" key="1">
    <citation type="submission" date="2020-11" db="EMBL/GenBank/DDBJ databases">
        <authorList>
            <person name="Wallbank WR R."/>
            <person name="Pardo Diaz C."/>
            <person name="Kozak K."/>
            <person name="Martin S."/>
            <person name="Jiggins C."/>
            <person name="Moest M."/>
            <person name="Warren A I."/>
            <person name="Generalovic N T."/>
            <person name="Byers J.R.P. K."/>
            <person name="Montejo-Kovacevich G."/>
            <person name="Yen C E."/>
        </authorList>
    </citation>
    <scope>NUCLEOTIDE SEQUENCE [LARGE SCALE GENOMIC DNA]</scope>
</reference>
<feature type="compositionally biased region" description="Polar residues" evidence="1">
    <location>
        <begin position="71"/>
        <end position="81"/>
    </location>
</feature>
<accession>A0A7R8V2T3</accession>
<evidence type="ECO:0000256" key="1">
    <source>
        <dbReference type="SAM" id="MobiDB-lite"/>
    </source>
</evidence>
<dbReference type="InParanoid" id="A0A7R8V2T3"/>
<proteinExistence type="predicted"/>
<dbReference type="OrthoDB" id="8059060at2759"/>
<organism evidence="3 4">
    <name type="scientific">Hermetia illucens</name>
    <name type="common">Black soldier fly</name>
    <dbReference type="NCBI Taxonomy" id="343691"/>
    <lineage>
        <taxon>Eukaryota</taxon>
        <taxon>Metazoa</taxon>
        <taxon>Ecdysozoa</taxon>
        <taxon>Arthropoda</taxon>
        <taxon>Hexapoda</taxon>
        <taxon>Insecta</taxon>
        <taxon>Pterygota</taxon>
        <taxon>Neoptera</taxon>
        <taxon>Endopterygota</taxon>
        <taxon>Diptera</taxon>
        <taxon>Brachycera</taxon>
        <taxon>Stratiomyomorpha</taxon>
        <taxon>Stratiomyidae</taxon>
        <taxon>Hermetiinae</taxon>
        <taxon>Hermetia</taxon>
    </lineage>
</organism>
<feature type="chain" id="PRO_5031178402" evidence="2">
    <location>
        <begin position="23"/>
        <end position="168"/>
    </location>
</feature>